<dbReference type="InterPro" id="IPR036291">
    <property type="entry name" value="NAD(P)-bd_dom_sf"/>
</dbReference>
<dbReference type="SUPFAM" id="SSF51735">
    <property type="entry name" value="NAD(P)-binding Rossmann-fold domains"/>
    <property type="match status" value="1"/>
</dbReference>
<dbReference type="Pfam" id="PF02558">
    <property type="entry name" value="ApbA"/>
    <property type="match status" value="1"/>
</dbReference>
<evidence type="ECO:0000313" key="4">
    <source>
        <dbReference type="Proteomes" id="UP000478008"/>
    </source>
</evidence>
<proteinExistence type="predicted"/>
<dbReference type="PANTHER" id="PTHR21708">
    <property type="entry name" value="PROBABLE 2-DEHYDROPANTOATE 2-REDUCTASE"/>
    <property type="match status" value="1"/>
</dbReference>
<protein>
    <submittedName>
        <fullName evidence="3">DEBR0S5_07096g1_1</fullName>
    </submittedName>
</protein>
<organism evidence="3 4">
    <name type="scientific">Dekkera bruxellensis</name>
    <name type="common">Brettanomyces custersii</name>
    <dbReference type="NCBI Taxonomy" id="5007"/>
    <lineage>
        <taxon>Eukaryota</taxon>
        <taxon>Fungi</taxon>
        <taxon>Dikarya</taxon>
        <taxon>Ascomycota</taxon>
        <taxon>Saccharomycotina</taxon>
        <taxon>Pichiomycetes</taxon>
        <taxon>Pichiales</taxon>
        <taxon>Pichiaceae</taxon>
        <taxon>Brettanomyces</taxon>
    </lineage>
</organism>
<dbReference type="Pfam" id="PF08546">
    <property type="entry name" value="ApbA_C"/>
    <property type="match status" value="1"/>
</dbReference>
<dbReference type="InterPro" id="IPR013752">
    <property type="entry name" value="KPA_reductase"/>
</dbReference>
<feature type="domain" description="Ketopantoate reductase N-terminal" evidence="1">
    <location>
        <begin position="8"/>
        <end position="161"/>
    </location>
</feature>
<gene>
    <name evidence="3" type="ORF">DEBR0S5_07096G</name>
</gene>
<dbReference type="Proteomes" id="UP000478008">
    <property type="component" value="Unassembled WGS sequence"/>
</dbReference>
<evidence type="ECO:0000313" key="3">
    <source>
        <dbReference type="EMBL" id="VUG19605.1"/>
    </source>
</evidence>
<feature type="domain" description="Ketopantoate reductase C-terminal" evidence="2">
    <location>
        <begin position="194"/>
        <end position="315"/>
    </location>
</feature>
<dbReference type="InterPro" id="IPR008927">
    <property type="entry name" value="6-PGluconate_DH-like_C_sf"/>
</dbReference>
<dbReference type="EMBL" id="CABFWN010000005">
    <property type="protein sequence ID" value="VUG19605.1"/>
    <property type="molecule type" value="Genomic_DNA"/>
</dbReference>
<dbReference type="GO" id="GO:0005737">
    <property type="term" value="C:cytoplasm"/>
    <property type="evidence" value="ECO:0007669"/>
    <property type="project" value="TreeGrafter"/>
</dbReference>
<dbReference type="InterPro" id="IPR013332">
    <property type="entry name" value="KPR_N"/>
</dbReference>
<dbReference type="Gene3D" id="1.10.1040.10">
    <property type="entry name" value="N-(1-d-carboxylethyl)-l-norvaline Dehydrogenase, domain 2"/>
    <property type="match status" value="1"/>
</dbReference>
<accession>A0A7D9H6G8</accession>
<dbReference type="InterPro" id="IPR051402">
    <property type="entry name" value="KPR-Related"/>
</dbReference>
<dbReference type="PANTHER" id="PTHR21708:SF30">
    <property type="entry name" value="2-DEHYDROPANTOATE 2-REDUCTASE-RELATED"/>
    <property type="match status" value="1"/>
</dbReference>
<name>A0A7D9H6G8_DEKBR</name>
<dbReference type="AlphaFoldDB" id="A0A7D9H6G8"/>
<dbReference type="Gene3D" id="3.40.50.720">
    <property type="entry name" value="NAD(P)-binding Rossmann-like Domain"/>
    <property type="match status" value="1"/>
</dbReference>
<dbReference type="InterPro" id="IPR013328">
    <property type="entry name" value="6PGD_dom2"/>
</dbReference>
<evidence type="ECO:0000259" key="1">
    <source>
        <dbReference type="Pfam" id="PF02558"/>
    </source>
</evidence>
<dbReference type="FunFam" id="1.10.1040.10:FF:000017">
    <property type="entry name" value="2-dehydropantoate 2-reductase"/>
    <property type="match status" value="1"/>
</dbReference>
<reference evidence="3 4" key="1">
    <citation type="submission" date="2019-07" db="EMBL/GenBank/DDBJ databases">
        <authorList>
            <person name="Friedrich A."/>
            <person name="Schacherer J."/>
        </authorList>
    </citation>
    <scope>NUCLEOTIDE SEQUENCE [LARGE SCALE GENOMIC DNA]</scope>
</reference>
<sequence>MTERKDNVLLIGMGAVGSIAAYALTCSGKSTVTCVVRSHYDLMVTKGLKIDSCDYGQKEGFKPDHVEKTAGEAMKKHGPFDYVVIAMKNIPDVSPIENIAAECYDEKTAFVLLQNGIWIDKPFFKRFPKAFLISGVSMIGAVLYTDTVKQMGPDFVTFGPFLNKNLPEELQIARCKRFVELYSNEHNDARYVFNVKETRWKKLVYNSAMNTTCAVTGVDSGRLDLFGGSDSLVIPAMKEVIAIAKADGVVIEDSIIPYMLKGGGGVYYPPSMLVDVRKGNYTEYRTIIANVVKIANYYKVPAPTLTILGNILHIMQMSTMEKKGRFVLPKERPPREDHYQIQFLD</sequence>
<dbReference type="SUPFAM" id="SSF48179">
    <property type="entry name" value="6-phosphogluconate dehydrogenase C-terminal domain-like"/>
    <property type="match status" value="1"/>
</dbReference>
<evidence type="ECO:0000259" key="2">
    <source>
        <dbReference type="Pfam" id="PF08546"/>
    </source>
</evidence>
<keyword evidence="4" id="KW-1185">Reference proteome</keyword>